<keyword evidence="1" id="KW-0645">Protease</keyword>
<reference evidence="6" key="2">
    <citation type="submission" date="2022-01" db="EMBL/GenBank/DDBJ databases">
        <authorList>
            <person name="Yamashiro T."/>
            <person name="Shiraishi A."/>
            <person name="Satake H."/>
            <person name="Nakayama K."/>
        </authorList>
    </citation>
    <scope>NUCLEOTIDE SEQUENCE</scope>
</reference>
<proteinExistence type="predicted"/>
<dbReference type="SUPFAM" id="SSF53098">
    <property type="entry name" value="Ribonuclease H-like"/>
    <property type="match status" value="1"/>
</dbReference>
<evidence type="ECO:0000313" key="7">
    <source>
        <dbReference type="Proteomes" id="UP001151760"/>
    </source>
</evidence>
<keyword evidence="2" id="KW-0175">Coiled coil</keyword>
<reference evidence="6" key="1">
    <citation type="journal article" date="2022" name="Int. J. Mol. Sci.">
        <title>Draft Genome of Tanacetum Coccineum: Genomic Comparison of Closely Related Tanacetum-Family Plants.</title>
        <authorList>
            <person name="Yamashiro T."/>
            <person name="Shiraishi A."/>
            <person name="Nakayama K."/>
            <person name="Satake H."/>
        </authorList>
    </citation>
    <scope>NUCLEOTIDE SEQUENCE</scope>
</reference>
<dbReference type="Pfam" id="PF13976">
    <property type="entry name" value="gag_pre-integrs"/>
    <property type="match status" value="1"/>
</dbReference>
<evidence type="ECO:0000256" key="2">
    <source>
        <dbReference type="SAM" id="Coils"/>
    </source>
</evidence>
<gene>
    <name evidence="6" type="ORF">Tco_0655845</name>
</gene>
<evidence type="ECO:0000313" key="6">
    <source>
        <dbReference type="EMBL" id="GJS61061.1"/>
    </source>
</evidence>
<keyword evidence="1" id="KW-0378">Hydrolase</keyword>
<dbReference type="PANTHER" id="PTHR42648">
    <property type="entry name" value="TRANSPOSASE, PUTATIVE-RELATED"/>
    <property type="match status" value="1"/>
</dbReference>
<dbReference type="Pfam" id="PF22936">
    <property type="entry name" value="Pol_BBD"/>
    <property type="match status" value="1"/>
</dbReference>
<sequence>MTHIRNLDAPDQHHEVVECSCDQQALETDRIQLKDTITSLRIQLDGLKVENVSLKRRYDELSKANTHSRTAYTEKLSAFTAENTKLKAQVTGTTSSGPSTSETPKVLAPGMYNLGSKYIPPPKRANWVKPTPLPKKRQVTFSEPPRPSLKPTQKPVVHPNKQTNVCVPMSTGVKPTSGASKTVPKRAPRNHSSLPVKSANARRVEAHHRTLNKKNRVDSNLLVKHSVSVSDLNNVCGACNKSLVFANHTDCLVMCDGSVNVKPHQTKRFKRQPKKEWKPIKRVWKPISKPVANSKPQWKPTGRHFSLFEKQVPKGSLVVQIVLWYLDSGCSRHMTGDRARLINFVEKFIGTVRFGNDEYAAIIGYGDYKLGDTIISRVYYVEGLKHNLFSVGQFCDGGLEVAFRQHSCHIRNYDMVDLLKGSRTTNLYSISLNDMMSASPVCLLTKASSTKSWLWHRRLNHLNFGTLNELARKNLVRGLPMLKYDKDHLCPSCQLGKSKKASHPLKAENTNTEVLHTLHMDLCGPMRTESINGKKYVLVIVDDYTRFGWGKDFFDQRI</sequence>
<dbReference type="Gene3D" id="3.30.420.10">
    <property type="entry name" value="Ribonuclease H-like superfamily/Ribonuclease H"/>
    <property type="match status" value="1"/>
</dbReference>
<dbReference type="InterPro" id="IPR036397">
    <property type="entry name" value="RNaseH_sf"/>
</dbReference>
<feature type="domain" description="GAG-pre-integrase" evidence="4">
    <location>
        <begin position="426"/>
        <end position="498"/>
    </location>
</feature>
<name>A0ABQ4X741_9ASTR</name>
<dbReference type="InterPro" id="IPR054722">
    <property type="entry name" value="PolX-like_BBD"/>
</dbReference>
<keyword evidence="7" id="KW-1185">Reference proteome</keyword>
<evidence type="ECO:0000256" key="3">
    <source>
        <dbReference type="SAM" id="MobiDB-lite"/>
    </source>
</evidence>
<feature type="region of interest" description="Disordered" evidence="3">
    <location>
        <begin position="137"/>
        <end position="193"/>
    </location>
</feature>
<evidence type="ECO:0000259" key="5">
    <source>
        <dbReference type="Pfam" id="PF22936"/>
    </source>
</evidence>
<dbReference type="InterPro" id="IPR012337">
    <property type="entry name" value="RNaseH-like_sf"/>
</dbReference>
<dbReference type="InterPro" id="IPR025724">
    <property type="entry name" value="GAG-pre-integrase_dom"/>
</dbReference>
<comment type="caution">
    <text evidence="6">The sequence shown here is derived from an EMBL/GenBank/DDBJ whole genome shotgun (WGS) entry which is preliminary data.</text>
</comment>
<evidence type="ECO:0000256" key="1">
    <source>
        <dbReference type="ARBA" id="ARBA00022670"/>
    </source>
</evidence>
<dbReference type="PANTHER" id="PTHR42648:SF18">
    <property type="entry name" value="RETROTRANSPOSON, UNCLASSIFIED-LIKE PROTEIN"/>
    <property type="match status" value="1"/>
</dbReference>
<dbReference type="EMBL" id="BQNB010009263">
    <property type="protein sequence ID" value="GJS61061.1"/>
    <property type="molecule type" value="Genomic_DNA"/>
</dbReference>
<dbReference type="Proteomes" id="UP001151760">
    <property type="component" value="Unassembled WGS sequence"/>
</dbReference>
<feature type="coiled-coil region" evidence="2">
    <location>
        <begin position="37"/>
        <end position="64"/>
    </location>
</feature>
<organism evidence="6 7">
    <name type="scientific">Tanacetum coccineum</name>
    <dbReference type="NCBI Taxonomy" id="301880"/>
    <lineage>
        <taxon>Eukaryota</taxon>
        <taxon>Viridiplantae</taxon>
        <taxon>Streptophyta</taxon>
        <taxon>Embryophyta</taxon>
        <taxon>Tracheophyta</taxon>
        <taxon>Spermatophyta</taxon>
        <taxon>Magnoliopsida</taxon>
        <taxon>eudicotyledons</taxon>
        <taxon>Gunneridae</taxon>
        <taxon>Pentapetalae</taxon>
        <taxon>asterids</taxon>
        <taxon>campanulids</taxon>
        <taxon>Asterales</taxon>
        <taxon>Asteraceae</taxon>
        <taxon>Asteroideae</taxon>
        <taxon>Anthemideae</taxon>
        <taxon>Anthemidinae</taxon>
        <taxon>Tanacetum</taxon>
    </lineage>
</organism>
<dbReference type="InterPro" id="IPR039537">
    <property type="entry name" value="Retrotran_Ty1/copia-like"/>
</dbReference>
<accession>A0ABQ4X741</accession>
<protein>
    <submittedName>
        <fullName evidence="6">Retrovirus-related pol polyprotein from transposon TNT 1-94</fullName>
    </submittedName>
</protein>
<evidence type="ECO:0000259" key="4">
    <source>
        <dbReference type="Pfam" id="PF13976"/>
    </source>
</evidence>
<feature type="domain" description="Retrovirus-related Pol polyprotein from transposon TNT 1-94-like beta-barrel" evidence="5">
    <location>
        <begin position="324"/>
        <end position="398"/>
    </location>
</feature>